<comment type="caution">
    <text evidence="1">The sequence shown here is derived from an EMBL/GenBank/DDBJ whole genome shotgun (WGS) entry which is preliminary data.</text>
</comment>
<organism evidence="1">
    <name type="scientific">marine sediment metagenome</name>
    <dbReference type="NCBI Taxonomy" id="412755"/>
    <lineage>
        <taxon>unclassified sequences</taxon>
        <taxon>metagenomes</taxon>
        <taxon>ecological metagenomes</taxon>
    </lineage>
</organism>
<accession>A0A0F9IWH7</accession>
<gene>
    <name evidence="1" type="ORF">LCGC14_1529890</name>
</gene>
<protein>
    <submittedName>
        <fullName evidence="1">Uncharacterized protein</fullName>
    </submittedName>
</protein>
<proteinExistence type="predicted"/>
<reference evidence="1" key="1">
    <citation type="journal article" date="2015" name="Nature">
        <title>Complex archaea that bridge the gap between prokaryotes and eukaryotes.</title>
        <authorList>
            <person name="Spang A."/>
            <person name="Saw J.H."/>
            <person name="Jorgensen S.L."/>
            <person name="Zaremba-Niedzwiedzka K."/>
            <person name="Martijn J."/>
            <person name="Lind A.E."/>
            <person name="van Eijk R."/>
            <person name="Schleper C."/>
            <person name="Guy L."/>
            <person name="Ettema T.J."/>
        </authorList>
    </citation>
    <scope>NUCLEOTIDE SEQUENCE</scope>
</reference>
<dbReference type="EMBL" id="LAZR01011449">
    <property type="protein sequence ID" value="KKM61623.1"/>
    <property type="molecule type" value="Genomic_DNA"/>
</dbReference>
<evidence type="ECO:0000313" key="1">
    <source>
        <dbReference type="EMBL" id="KKM61623.1"/>
    </source>
</evidence>
<sequence length="131" mass="15154">MVPIKHLTKCSHCDYIDFLYKIDVPSRCPSCGAVVKQIENPIETESIKVKHDTTGGRKVKLQVTFYQCADRIRNIVGNSLNKSIPDEFLKERILYMLQFYAWVLLKKAPQLWLDLDFLVGSIKEILALRLK</sequence>
<dbReference type="AlphaFoldDB" id="A0A0F9IWH7"/>
<name>A0A0F9IWH7_9ZZZZ</name>